<name>A0A857CCV3_9HYPH</name>
<dbReference type="OrthoDB" id="9760776at2"/>
<dbReference type="GO" id="GO:0043190">
    <property type="term" value="C:ATP-binding cassette (ABC) transporter complex"/>
    <property type="evidence" value="ECO:0007669"/>
    <property type="project" value="TreeGrafter"/>
</dbReference>
<dbReference type="InterPro" id="IPR005898">
    <property type="entry name" value="Cyc_pep_transpt_SyrD/YojI"/>
</dbReference>
<sequence>MNILRLLRTGPPVNRRAILLITSLAGLGNAGLVGLINEAAEKAVLAEPVGTQLLLVYVTMLAFVLLSSRASLHEANRFVQSRLEATRRRIVSKIRRVDLRTLERLGHGDVFVTVSQETDHLSQTLPLLIGAAQNAFLLVFLLLYVATLSPISFLVVTVFLAAGLYLFWRRQSALTGALAEVHHREADMLDSLSHFTLGFQEIRLNADKNDALQAHFADVTARLRQVVVGLGDRWVSLLQFANAFVFLLVGVVVLVLPVFFQGYTDTIYKITAATVFALGPIAAITSVVRLIARAEAGLAHVYDLERRLDAGLTPEPKGTARAPSRYRSFRTLEMRSVTFSYLGAEGTALFTAGPWDLTLKRGEILFLTGGNGSGKSTALKLLCGLYTPDGGEIACDGALVSAETRRDYREIFSSIFTDFHLFDRLYGLEHVKPREVERLIARMELDGKVRFEDGRFSTTDLSTGQRKRLAMIVALLEDREVYLFDEWAADQDAHFREVFYTELLPDLKARGKTVVAVTHDDRFWSCCDRRLELDLGHLADVSGEA</sequence>
<dbReference type="InterPro" id="IPR036640">
    <property type="entry name" value="ABC1_TM_sf"/>
</dbReference>
<dbReference type="InterPro" id="IPR003593">
    <property type="entry name" value="AAA+_ATPase"/>
</dbReference>
<dbReference type="InterPro" id="IPR011527">
    <property type="entry name" value="ABC1_TM_dom"/>
</dbReference>
<evidence type="ECO:0000256" key="4">
    <source>
        <dbReference type="ARBA" id="ARBA00022741"/>
    </source>
</evidence>
<keyword evidence="2" id="KW-0813">Transport</keyword>
<dbReference type="KEGG" id="siw:GH266_20520"/>
<dbReference type="PROSITE" id="PS50929">
    <property type="entry name" value="ABC_TM1F"/>
    <property type="match status" value="1"/>
</dbReference>
<accession>A0A857CCV3</accession>
<evidence type="ECO:0000256" key="1">
    <source>
        <dbReference type="ARBA" id="ARBA00004651"/>
    </source>
</evidence>
<dbReference type="GO" id="GO:1904680">
    <property type="term" value="F:peptide transmembrane transporter activity"/>
    <property type="evidence" value="ECO:0007669"/>
    <property type="project" value="InterPro"/>
</dbReference>
<evidence type="ECO:0000256" key="3">
    <source>
        <dbReference type="ARBA" id="ARBA00022692"/>
    </source>
</evidence>
<dbReference type="InterPro" id="IPR027417">
    <property type="entry name" value="P-loop_NTPase"/>
</dbReference>
<feature type="transmembrane region" description="Helical" evidence="8">
    <location>
        <begin position="266"/>
        <end position="292"/>
    </location>
</feature>
<evidence type="ECO:0000313" key="11">
    <source>
        <dbReference type="EMBL" id="QGZ36667.1"/>
    </source>
</evidence>
<feature type="transmembrane region" description="Helical" evidence="8">
    <location>
        <begin position="125"/>
        <end position="145"/>
    </location>
</feature>
<dbReference type="NCBIfam" id="TIGR01194">
    <property type="entry name" value="cyc_pep_trnsptr"/>
    <property type="match status" value="1"/>
</dbReference>
<dbReference type="SMART" id="SM00382">
    <property type="entry name" value="AAA"/>
    <property type="match status" value="1"/>
</dbReference>
<evidence type="ECO:0000256" key="8">
    <source>
        <dbReference type="SAM" id="Phobius"/>
    </source>
</evidence>
<comment type="subcellular location">
    <subcellularLocation>
        <location evidence="1">Cell membrane</location>
        <topology evidence="1">Multi-pass membrane protein</topology>
    </subcellularLocation>
</comment>
<dbReference type="PANTHER" id="PTHR43553:SF11">
    <property type="entry name" value="ABC TRANSPORTER ATP-BINDING_PERMEASE PROTEIN YOJI"/>
    <property type="match status" value="1"/>
</dbReference>
<dbReference type="InterPro" id="IPR003439">
    <property type="entry name" value="ABC_transporter-like_ATP-bd"/>
</dbReference>
<dbReference type="GO" id="GO:0016887">
    <property type="term" value="F:ATP hydrolysis activity"/>
    <property type="evidence" value="ECO:0007669"/>
    <property type="project" value="InterPro"/>
</dbReference>
<dbReference type="SUPFAM" id="SSF52540">
    <property type="entry name" value="P-loop containing nucleoside triphosphate hydrolases"/>
    <property type="match status" value="1"/>
</dbReference>
<dbReference type="RefSeq" id="WP_158195491.1">
    <property type="nucleotide sequence ID" value="NZ_CP046908.1"/>
</dbReference>
<dbReference type="GO" id="GO:0140359">
    <property type="term" value="F:ABC-type transporter activity"/>
    <property type="evidence" value="ECO:0007669"/>
    <property type="project" value="InterPro"/>
</dbReference>
<evidence type="ECO:0000256" key="6">
    <source>
        <dbReference type="ARBA" id="ARBA00022989"/>
    </source>
</evidence>
<dbReference type="GO" id="GO:0015833">
    <property type="term" value="P:peptide transport"/>
    <property type="evidence" value="ECO:0007669"/>
    <property type="project" value="InterPro"/>
</dbReference>
<evidence type="ECO:0000256" key="7">
    <source>
        <dbReference type="ARBA" id="ARBA00023136"/>
    </source>
</evidence>
<dbReference type="Proteomes" id="UP000435648">
    <property type="component" value="Chromosome"/>
</dbReference>
<protein>
    <submittedName>
        <fullName evidence="11">Cyclic peptide export ABC transporter</fullName>
    </submittedName>
</protein>
<feature type="transmembrane region" description="Helical" evidence="8">
    <location>
        <begin position="54"/>
        <end position="72"/>
    </location>
</feature>
<evidence type="ECO:0000313" key="12">
    <source>
        <dbReference type="Proteomes" id="UP000435648"/>
    </source>
</evidence>
<feature type="transmembrane region" description="Helical" evidence="8">
    <location>
        <begin position="151"/>
        <end position="168"/>
    </location>
</feature>
<keyword evidence="7 8" id="KW-0472">Membrane</keyword>
<dbReference type="PANTHER" id="PTHR43553">
    <property type="entry name" value="HEAVY METAL TRANSPORTER"/>
    <property type="match status" value="1"/>
</dbReference>
<evidence type="ECO:0000259" key="9">
    <source>
        <dbReference type="PROSITE" id="PS50893"/>
    </source>
</evidence>
<feature type="transmembrane region" description="Helical" evidence="8">
    <location>
        <begin position="240"/>
        <end position="260"/>
    </location>
</feature>
<dbReference type="PROSITE" id="PS50893">
    <property type="entry name" value="ABC_TRANSPORTER_2"/>
    <property type="match status" value="1"/>
</dbReference>
<dbReference type="SUPFAM" id="SSF90123">
    <property type="entry name" value="ABC transporter transmembrane region"/>
    <property type="match status" value="1"/>
</dbReference>
<evidence type="ECO:0000256" key="2">
    <source>
        <dbReference type="ARBA" id="ARBA00022448"/>
    </source>
</evidence>
<gene>
    <name evidence="11" type="ORF">GH266_20520</name>
</gene>
<evidence type="ECO:0000259" key="10">
    <source>
        <dbReference type="PROSITE" id="PS50929"/>
    </source>
</evidence>
<feature type="domain" description="ABC transporter" evidence="9">
    <location>
        <begin position="332"/>
        <end position="545"/>
    </location>
</feature>
<keyword evidence="3 8" id="KW-0812">Transmembrane</keyword>
<reference evidence="11 12" key="1">
    <citation type="submission" date="2019-12" db="EMBL/GenBank/DDBJ databases">
        <title>The genome of Stappia indica PHM037.</title>
        <authorList>
            <person name="Kacar D."/>
            <person name="Galan B."/>
            <person name="Canedo L."/>
            <person name="Rodriguez P."/>
            <person name="de la Calle F."/>
            <person name="Garcia J.L."/>
        </authorList>
    </citation>
    <scope>NUCLEOTIDE SEQUENCE [LARGE SCALE GENOMIC DNA]</scope>
    <source>
        <strain evidence="11 12">PHM037</strain>
    </source>
</reference>
<feature type="domain" description="ABC transmembrane type-1" evidence="10">
    <location>
        <begin position="19"/>
        <end position="293"/>
    </location>
</feature>
<dbReference type="Gene3D" id="1.20.1560.10">
    <property type="entry name" value="ABC transporter type 1, transmembrane domain"/>
    <property type="match status" value="1"/>
</dbReference>
<evidence type="ECO:0000256" key="5">
    <source>
        <dbReference type="ARBA" id="ARBA00022840"/>
    </source>
</evidence>
<dbReference type="InterPro" id="IPR050095">
    <property type="entry name" value="ECF_ABC_transporter_ATP-bd"/>
</dbReference>
<dbReference type="GO" id="GO:0005524">
    <property type="term" value="F:ATP binding"/>
    <property type="evidence" value="ECO:0007669"/>
    <property type="project" value="UniProtKB-KW"/>
</dbReference>
<dbReference type="Gene3D" id="3.40.50.300">
    <property type="entry name" value="P-loop containing nucleotide triphosphate hydrolases"/>
    <property type="match status" value="1"/>
</dbReference>
<dbReference type="EMBL" id="CP046908">
    <property type="protein sequence ID" value="QGZ36667.1"/>
    <property type="molecule type" value="Genomic_DNA"/>
</dbReference>
<dbReference type="AlphaFoldDB" id="A0A857CCV3"/>
<keyword evidence="4" id="KW-0547">Nucleotide-binding</keyword>
<keyword evidence="6 8" id="KW-1133">Transmembrane helix</keyword>
<organism evidence="11 12">
    <name type="scientific">Stappia indica</name>
    <dbReference type="NCBI Taxonomy" id="538381"/>
    <lineage>
        <taxon>Bacteria</taxon>
        <taxon>Pseudomonadati</taxon>
        <taxon>Pseudomonadota</taxon>
        <taxon>Alphaproteobacteria</taxon>
        <taxon>Hyphomicrobiales</taxon>
        <taxon>Stappiaceae</taxon>
        <taxon>Stappia</taxon>
    </lineage>
</organism>
<dbReference type="Pfam" id="PF00005">
    <property type="entry name" value="ABC_tran"/>
    <property type="match status" value="1"/>
</dbReference>
<keyword evidence="5" id="KW-0067">ATP-binding</keyword>
<proteinExistence type="predicted"/>